<dbReference type="OrthoDB" id="2544694at2759"/>
<feature type="transmembrane region" description="Helical" evidence="6">
    <location>
        <begin position="393"/>
        <end position="410"/>
    </location>
</feature>
<evidence type="ECO:0000256" key="5">
    <source>
        <dbReference type="SAM" id="MobiDB-lite"/>
    </source>
</evidence>
<feature type="transmembrane region" description="Helical" evidence="6">
    <location>
        <begin position="450"/>
        <end position="469"/>
    </location>
</feature>
<comment type="subcellular location">
    <subcellularLocation>
        <location evidence="1">Membrane</location>
        <topology evidence="1">Multi-pass membrane protein</topology>
    </subcellularLocation>
</comment>
<protein>
    <submittedName>
        <fullName evidence="8">CLUMA_CG003157, isoform B</fullName>
    </submittedName>
</protein>
<feature type="transmembrane region" description="Helical" evidence="6">
    <location>
        <begin position="422"/>
        <end position="443"/>
    </location>
</feature>
<sequence length="590" mass="66890">MSDEDSKRVLNEPTDASIEVPNNADNKKTLKDVVLDGLEEKGKGKDCWLWVLFILCITPNIINGFHISSYVFLSKVPESYFCLVPELHHKNWTNEQIREIAVPGGLETNQSCEVYMWDYEKFSDLSYAQAKSYLKGKHKPETKSCFEMKDTINDDYAFHFEQEKDVSFVPEWNLVCERTALRSNVQVALSIGKFVGASTFGIISDKYGRKMAFNVAATLYILSGLLTTFSPTYIFLIIGRIGLGFCGSGVFYSLFTLITENSGQKYRSSLSIAYNFSYPLGFLFLAFAAYITPHWRDLSLVLTIPSFLLIIHLIWLVESPRYLISKGKYKKAYLMLYRKKPSPDYLLELQCDKEAIIESMDEKSSTVSFADKIGKLFHEIIKIYGPATLRRKALICHFTWCVTSLTYYMLALNAENFKANIYIWTGLTGTVDIFGYIVSIFILKWSTRRLSQFTLFVLAGAFLLFVLAIAKEAEFVLLVFAMMSRFCITSVYAIMTLHTAEMFPTEVRNSVLGISSTAAHFGSFFAPYIVDLLGPIAWYMPTTICGTLVVAAGFLTLFQPETKGHGLTDHVHEDINRENDDADVEMNSKN</sequence>
<evidence type="ECO:0000256" key="4">
    <source>
        <dbReference type="ARBA" id="ARBA00023136"/>
    </source>
</evidence>
<dbReference type="GO" id="GO:0016020">
    <property type="term" value="C:membrane"/>
    <property type="evidence" value="ECO:0007669"/>
    <property type="project" value="UniProtKB-SubCell"/>
</dbReference>
<feature type="transmembrane region" description="Helical" evidence="6">
    <location>
        <begin position="509"/>
        <end position="530"/>
    </location>
</feature>
<dbReference type="AlphaFoldDB" id="A0A1J1HMX1"/>
<keyword evidence="3 6" id="KW-1133">Transmembrane helix</keyword>
<gene>
    <name evidence="8" type="ORF">CLUMA_CG003157</name>
</gene>
<keyword evidence="4 6" id="KW-0472">Membrane</keyword>
<evidence type="ECO:0000313" key="8">
    <source>
        <dbReference type="EMBL" id="CRK89408.1"/>
    </source>
</evidence>
<feature type="transmembrane region" description="Helical" evidence="6">
    <location>
        <begin position="48"/>
        <end position="73"/>
    </location>
</feature>
<dbReference type="CDD" id="cd17317">
    <property type="entry name" value="MFS_SLC22"/>
    <property type="match status" value="1"/>
</dbReference>
<dbReference type="InterPro" id="IPR005828">
    <property type="entry name" value="MFS_sugar_transport-like"/>
</dbReference>
<feature type="transmembrane region" description="Helical" evidence="6">
    <location>
        <begin position="536"/>
        <end position="558"/>
    </location>
</feature>
<feature type="region of interest" description="Disordered" evidence="5">
    <location>
        <begin position="1"/>
        <end position="22"/>
    </location>
</feature>
<reference evidence="8 9" key="1">
    <citation type="submission" date="2015-04" db="EMBL/GenBank/DDBJ databases">
        <authorList>
            <person name="Syromyatnikov M.Y."/>
            <person name="Popov V.N."/>
        </authorList>
    </citation>
    <scope>NUCLEOTIDE SEQUENCE [LARGE SCALE GENOMIC DNA]</scope>
</reference>
<dbReference type="PROSITE" id="PS50850">
    <property type="entry name" value="MFS"/>
    <property type="match status" value="1"/>
</dbReference>
<dbReference type="InterPro" id="IPR020846">
    <property type="entry name" value="MFS_dom"/>
</dbReference>
<evidence type="ECO:0000259" key="7">
    <source>
        <dbReference type="PROSITE" id="PS50850"/>
    </source>
</evidence>
<accession>A0A1J1HMX1</accession>
<feature type="domain" description="Major facilitator superfamily (MFS) profile" evidence="7">
    <location>
        <begin position="124"/>
        <end position="563"/>
    </location>
</feature>
<evidence type="ECO:0000256" key="1">
    <source>
        <dbReference type="ARBA" id="ARBA00004141"/>
    </source>
</evidence>
<dbReference type="Gene3D" id="1.20.1250.20">
    <property type="entry name" value="MFS general substrate transporter like domains"/>
    <property type="match status" value="1"/>
</dbReference>
<feature type="transmembrane region" description="Helical" evidence="6">
    <location>
        <begin position="235"/>
        <end position="258"/>
    </location>
</feature>
<proteinExistence type="predicted"/>
<dbReference type="STRING" id="568069.A0A1J1HMX1"/>
<dbReference type="SUPFAM" id="SSF103473">
    <property type="entry name" value="MFS general substrate transporter"/>
    <property type="match status" value="1"/>
</dbReference>
<feature type="compositionally biased region" description="Basic and acidic residues" evidence="5">
    <location>
        <begin position="1"/>
        <end position="10"/>
    </location>
</feature>
<dbReference type="InterPro" id="IPR036259">
    <property type="entry name" value="MFS_trans_sf"/>
</dbReference>
<dbReference type="GO" id="GO:0022857">
    <property type="term" value="F:transmembrane transporter activity"/>
    <property type="evidence" value="ECO:0007669"/>
    <property type="project" value="InterPro"/>
</dbReference>
<feature type="transmembrane region" description="Helical" evidence="6">
    <location>
        <begin position="270"/>
        <end position="292"/>
    </location>
</feature>
<keyword evidence="2 6" id="KW-0812">Transmembrane</keyword>
<evidence type="ECO:0000256" key="6">
    <source>
        <dbReference type="SAM" id="Phobius"/>
    </source>
</evidence>
<feature type="transmembrane region" description="Helical" evidence="6">
    <location>
        <begin position="298"/>
        <end position="317"/>
    </location>
</feature>
<organism evidence="8 9">
    <name type="scientific">Clunio marinus</name>
    <dbReference type="NCBI Taxonomy" id="568069"/>
    <lineage>
        <taxon>Eukaryota</taxon>
        <taxon>Metazoa</taxon>
        <taxon>Ecdysozoa</taxon>
        <taxon>Arthropoda</taxon>
        <taxon>Hexapoda</taxon>
        <taxon>Insecta</taxon>
        <taxon>Pterygota</taxon>
        <taxon>Neoptera</taxon>
        <taxon>Endopterygota</taxon>
        <taxon>Diptera</taxon>
        <taxon>Nematocera</taxon>
        <taxon>Chironomoidea</taxon>
        <taxon>Chironomidae</taxon>
        <taxon>Clunio</taxon>
    </lineage>
</organism>
<dbReference type="EMBL" id="CVRI01000012">
    <property type="protein sequence ID" value="CRK89408.1"/>
    <property type="molecule type" value="Genomic_DNA"/>
</dbReference>
<dbReference type="Proteomes" id="UP000183832">
    <property type="component" value="Unassembled WGS sequence"/>
</dbReference>
<evidence type="ECO:0000313" key="9">
    <source>
        <dbReference type="Proteomes" id="UP000183832"/>
    </source>
</evidence>
<name>A0A1J1HMX1_9DIPT</name>
<dbReference type="PANTHER" id="PTHR24064">
    <property type="entry name" value="SOLUTE CARRIER FAMILY 22 MEMBER"/>
    <property type="match status" value="1"/>
</dbReference>
<feature type="transmembrane region" description="Helical" evidence="6">
    <location>
        <begin position="475"/>
        <end position="497"/>
    </location>
</feature>
<keyword evidence="9" id="KW-1185">Reference proteome</keyword>
<dbReference type="Pfam" id="PF00083">
    <property type="entry name" value="Sugar_tr"/>
    <property type="match status" value="1"/>
</dbReference>
<evidence type="ECO:0000256" key="2">
    <source>
        <dbReference type="ARBA" id="ARBA00022692"/>
    </source>
</evidence>
<feature type="transmembrane region" description="Helical" evidence="6">
    <location>
        <begin position="211"/>
        <end position="229"/>
    </location>
</feature>
<evidence type="ECO:0000256" key="3">
    <source>
        <dbReference type="ARBA" id="ARBA00022989"/>
    </source>
</evidence>